<accession>A0A8H4IV62</accession>
<dbReference type="GO" id="GO:0034551">
    <property type="term" value="P:mitochondrial respiratory chain complex III assembly"/>
    <property type="evidence" value="ECO:0007669"/>
    <property type="project" value="TreeGrafter"/>
</dbReference>
<feature type="repeat" description="RCC1" evidence="1">
    <location>
        <begin position="280"/>
        <end position="343"/>
    </location>
</feature>
<evidence type="ECO:0000313" key="2">
    <source>
        <dbReference type="EMBL" id="KAF4301385.1"/>
    </source>
</evidence>
<protein>
    <submittedName>
        <fullName evidence="3">Regulator of chromosome condensation RCC1</fullName>
    </submittedName>
</protein>
<dbReference type="EMBL" id="WWBZ02000040">
    <property type="protein sequence ID" value="KAF4305718.1"/>
    <property type="molecule type" value="Genomic_DNA"/>
</dbReference>
<dbReference type="InterPro" id="IPR053245">
    <property type="entry name" value="MitoProcess-Associated"/>
</dbReference>
<evidence type="ECO:0000256" key="1">
    <source>
        <dbReference type="PROSITE-ProRule" id="PRU00235"/>
    </source>
</evidence>
<comment type="caution">
    <text evidence="3">The sequence shown here is derived from an EMBL/GenBank/DDBJ whole genome shotgun (WGS) entry which is preliminary data.</text>
</comment>
<dbReference type="EMBL" id="WWBZ02000082">
    <property type="protein sequence ID" value="KAF4301385.1"/>
    <property type="molecule type" value="Genomic_DNA"/>
</dbReference>
<reference evidence="3 4" key="1">
    <citation type="submission" date="2020-04" db="EMBL/GenBank/DDBJ databases">
        <title>Genome Assembly and Annotation of Botryosphaeria dothidea sdau 11-99, a Latent Pathogen of Apple Fruit Ring Rot in China.</title>
        <authorList>
            <person name="Yu C."/>
            <person name="Diao Y."/>
            <person name="Lu Q."/>
            <person name="Zhao J."/>
            <person name="Cui S."/>
            <person name="Peng C."/>
            <person name="He B."/>
            <person name="Liu H."/>
        </authorList>
    </citation>
    <scope>NUCLEOTIDE SEQUENCE [LARGE SCALE GENOMIC DNA]</scope>
    <source>
        <strain evidence="4">sdau11-99</strain>
        <strain evidence="3">Sdau11-99</strain>
    </source>
</reference>
<organism evidence="3 4">
    <name type="scientific">Botryosphaeria dothidea</name>
    <dbReference type="NCBI Taxonomy" id="55169"/>
    <lineage>
        <taxon>Eukaryota</taxon>
        <taxon>Fungi</taxon>
        <taxon>Dikarya</taxon>
        <taxon>Ascomycota</taxon>
        <taxon>Pezizomycotina</taxon>
        <taxon>Dothideomycetes</taxon>
        <taxon>Dothideomycetes incertae sedis</taxon>
        <taxon>Botryosphaeriales</taxon>
        <taxon>Botryosphaeriaceae</taxon>
        <taxon>Botryosphaeria</taxon>
    </lineage>
</organism>
<dbReference type="PANTHER" id="PTHR47563">
    <property type="entry name" value="PROTEIN FMP25, MITOCHONDRIAL"/>
    <property type="match status" value="1"/>
</dbReference>
<dbReference type="PROSITE" id="PS50012">
    <property type="entry name" value="RCC1_3"/>
    <property type="match status" value="2"/>
</dbReference>
<dbReference type="OrthoDB" id="10256179at2759"/>
<evidence type="ECO:0000313" key="3">
    <source>
        <dbReference type="EMBL" id="KAF4305718.1"/>
    </source>
</evidence>
<evidence type="ECO:0000313" key="4">
    <source>
        <dbReference type="Proteomes" id="UP000572817"/>
    </source>
</evidence>
<dbReference type="GO" id="GO:0005743">
    <property type="term" value="C:mitochondrial inner membrane"/>
    <property type="evidence" value="ECO:0007669"/>
    <property type="project" value="TreeGrafter"/>
</dbReference>
<dbReference type="SUPFAM" id="SSF50985">
    <property type="entry name" value="RCC1/BLIP-II"/>
    <property type="match status" value="1"/>
</dbReference>
<dbReference type="Proteomes" id="UP000572817">
    <property type="component" value="Unassembled WGS sequence"/>
</dbReference>
<sequence>MLPTRCLRQSAYSINKTTVRGTVQKLKACPARSATTSTTTPAARKRLPRSIAIVTAVGTVAALYQFSAGHQIYRNVYAEVPEEPELVFEKPRKAATSKEENRDIISSQHLQVKRSWENPGVYAWGSNDGRVVAPESKERWVKTPRRLSFLDGVLLRDVKLDRFFGAAINEKGDLLQWGTQYDKDCVAPAVTLRGKNLKSLTLSKDRIIALASNGKVYSVPVSKEEQETGKKATESSWAPFWSSTAPISYRKLEPQNLSSGEKITSIAGGLEHVLLLTSRGRIFSSASSALDYPSKGQLGIPGLSWQTRPQGSYDTPHELTTLKGFDMAKIAAGDYHSVAADKDGRVFSFGDNSFGQLGIAYDPEVPFVDSPALIPIQSLYRGTGLVPKVTGVAAGGNNTYFTVDATRVSNPGAEDNAALARRNLGNITADAWACGQGIWGGLGNGRWTHMQDTPVKIPAFSGLFEYDESTNKVVPIRLSQFAVGDKHVAGVMDNIAYLHAGTVGTSRRNDGDSENETNWGADILFFGNNEYYQIGTGKRNNISNPTYIQPLDQAAERKIRGKEEHRFQITPKKKVKVDGRWVNLEQRVECGRGVTAVYSGV</sequence>
<dbReference type="Pfam" id="PF13540">
    <property type="entry name" value="RCC1_2"/>
    <property type="match status" value="1"/>
</dbReference>
<name>A0A8H4IV62_9PEZI</name>
<gene>
    <name evidence="3" type="ORF">GTA08_BOTSDO07019</name>
    <name evidence="2" type="ORF">GTA08_BOTSDO11213</name>
</gene>
<proteinExistence type="predicted"/>
<dbReference type="InterPro" id="IPR009091">
    <property type="entry name" value="RCC1/BLIP-II"/>
</dbReference>
<dbReference type="PANTHER" id="PTHR47563:SF1">
    <property type="entry name" value="PROTEIN FMP25, MITOCHONDRIAL"/>
    <property type="match status" value="1"/>
</dbReference>
<dbReference type="AlphaFoldDB" id="A0A8H4IV62"/>
<dbReference type="Gene3D" id="2.130.10.30">
    <property type="entry name" value="Regulator of chromosome condensation 1/beta-lactamase-inhibitor protein II"/>
    <property type="match status" value="1"/>
</dbReference>
<keyword evidence="4" id="KW-1185">Reference proteome</keyword>
<dbReference type="InterPro" id="IPR000408">
    <property type="entry name" value="Reg_chr_condens"/>
</dbReference>
<dbReference type="FunFam" id="2.130.10.30:FF:000027">
    <property type="entry name" value="Protein FMP25, mitochondrial"/>
    <property type="match status" value="1"/>
</dbReference>
<feature type="repeat" description="RCC1" evidence="1">
    <location>
        <begin position="344"/>
        <end position="405"/>
    </location>
</feature>